<dbReference type="EMBL" id="JAQOWY010000019">
    <property type="protein sequence ID" value="KAK1855619.1"/>
    <property type="molecule type" value="Genomic_DNA"/>
</dbReference>
<name>A0AAD9B1H3_9PEZI</name>
<proteinExistence type="predicted"/>
<organism evidence="2 3">
    <name type="scientific">Colletotrichum chrysophilum</name>
    <dbReference type="NCBI Taxonomy" id="1836956"/>
    <lineage>
        <taxon>Eukaryota</taxon>
        <taxon>Fungi</taxon>
        <taxon>Dikarya</taxon>
        <taxon>Ascomycota</taxon>
        <taxon>Pezizomycotina</taxon>
        <taxon>Sordariomycetes</taxon>
        <taxon>Hypocreomycetidae</taxon>
        <taxon>Glomerellales</taxon>
        <taxon>Glomerellaceae</taxon>
        <taxon>Colletotrichum</taxon>
        <taxon>Colletotrichum gloeosporioides species complex</taxon>
    </lineage>
</organism>
<accession>A0AAD9B1H3</accession>
<sequence length="480" mass="50688">MSSTAGTATPVATSFVQALRSNETLYQAYTTTHVNAALASVSANDLSFWQGDYNTQFIHEGSTGPRVVIQAGVVTVLGTQINNYTFNNFTLAWTDSTNTSNGQITFASMVGLNPQSDPTSPSLQSTQGQDDTSAGIANPYIGPQFHGFFWAQGRHQPSDANIWGRMGKFPEPTASASAVSSSQGPTEASTLPQWAGTYKIYIVDQTKQGSVTNLQQSTNLVTIDASGNVTVNGTTIIQPTFNNDMLEWTSDAGNQSNAILKMRDATVAASDAPFTGNQFAGQYWAKSDPQPATYNWYGYVNGKSAPSSNNTAGSGSASTSLGTPQTAVQDMNGWAALASLGSQAMNMYMQMKMGEAVIELLKKGLPLLWRGLKALFRGVNNLFQKFRGSAPEPTDAETELSPSGPVESGEPVEGKPVDPAEGGPEPDLNIEPAGDPVIEPPVIEPPIDPVNIPEVPAEEGLIPEIEGGLVDVIEGGLIAV</sequence>
<evidence type="ECO:0000313" key="3">
    <source>
        <dbReference type="Proteomes" id="UP001243330"/>
    </source>
</evidence>
<dbReference type="AlphaFoldDB" id="A0AAD9B1H3"/>
<dbReference type="Proteomes" id="UP001243330">
    <property type="component" value="Unassembled WGS sequence"/>
</dbReference>
<feature type="compositionally biased region" description="Polar residues" evidence="1">
    <location>
        <begin position="115"/>
        <end position="132"/>
    </location>
</feature>
<feature type="region of interest" description="Disordered" evidence="1">
    <location>
        <begin position="115"/>
        <end position="134"/>
    </location>
</feature>
<evidence type="ECO:0000313" key="2">
    <source>
        <dbReference type="EMBL" id="KAK1855619.1"/>
    </source>
</evidence>
<evidence type="ECO:0000256" key="1">
    <source>
        <dbReference type="SAM" id="MobiDB-lite"/>
    </source>
</evidence>
<gene>
    <name evidence="2" type="ORF">CCHR01_01794</name>
</gene>
<reference evidence="2" key="1">
    <citation type="submission" date="2023-01" db="EMBL/GenBank/DDBJ databases">
        <title>Colletotrichum chrysophilum M932 genome sequence.</title>
        <authorList>
            <person name="Baroncelli R."/>
        </authorList>
    </citation>
    <scope>NUCLEOTIDE SEQUENCE</scope>
    <source>
        <strain evidence="2">M932</strain>
    </source>
</reference>
<feature type="region of interest" description="Disordered" evidence="1">
    <location>
        <begin position="389"/>
        <end position="436"/>
    </location>
</feature>
<keyword evidence="3" id="KW-1185">Reference proteome</keyword>
<comment type="caution">
    <text evidence="2">The sequence shown here is derived from an EMBL/GenBank/DDBJ whole genome shotgun (WGS) entry which is preliminary data.</text>
</comment>
<protein>
    <submittedName>
        <fullName evidence="2">Uncharacterized protein</fullName>
    </submittedName>
</protein>